<accession>A0A0D2BZY2</accession>
<dbReference type="Proteomes" id="UP000054466">
    <property type="component" value="Unassembled WGS sequence"/>
</dbReference>
<dbReference type="AlphaFoldDB" id="A0A0D2BZY2"/>
<dbReference type="InterPro" id="IPR032466">
    <property type="entry name" value="Metal_Hydrolase"/>
</dbReference>
<sequence length="390" mass="43968">MDESKDTNEALWQIGVFDAHCHPTDIMASIKDIANMKARVLTVMATRLQDQEMVRDTARKYPLKDSTSTSRGESSKYVVPAFGWHPWFSHQMYDDLEEDMHPNQVDHYKAVLTPTPDDEEFLKALPAPRSLREFLRESEERLEEFPYSLVGEVGLDRSFRLPQGPSAMAGDIKDKTGGSEEDYTPGSREGRPLSPYRVNIEHQKAVLKAQFELAAKLQRPLSVHSVQAHGLVFDLLQAMWKGHEKPSKRERKRAVSAPRAHQDEEDPNGAGQQKKLPFPPRVCMHSYSGPPDALKQFLGPNVPAEIYFSFSTAINFSNASTTKVTGVIKAVPDDRILIESDLHCAGETMDRLLLEIIHKVCEVKGWDLREGAQKLKANWEKFIFGSSARG</sequence>
<dbReference type="PANTHER" id="PTHR47345">
    <property type="entry name" value="CUT9-INTERACTING PROTEIN SCN1"/>
    <property type="match status" value="1"/>
</dbReference>
<evidence type="ECO:0000313" key="2">
    <source>
        <dbReference type="EMBL" id="KIW24663.1"/>
    </source>
</evidence>
<keyword evidence="3" id="KW-1185">Reference proteome</keyword>
<protein>
    <recommendedName>
        <fullName evidence="4">Cut9 interacting protein Scn1</fullName>
    </recommendedName>
</protein>
<proteinExistence type="predicted"/>
<dbReference type="Pfam" id="PF01026">
    <property type="entry name" value="TatD_DNase"/>
    <property type="match status" value="1"/>
</dbReference>
<organism evidence="2 3">
    <name type="scientific">Cladophialophora immunda</name>
    <dbReference type="NCBI Taxonomy" id="569365"/>
    <lineage>
        <taxon>Eukaryota</taxon>
        <taxon>Fungi</taxon>
        <taxon>Dikarya</taxon>
        <taxon>Ascomycota</taxon>
        <taxon>Pezizomycotina</taxon>
        <taxon>Eurotiomycetes</taxon>
        <taxon>Chaetothyriomycetidae</taxon>
        <taxon>Chaetothyriales</taxon>
        <taxon>Herpotrichiellaceae</taxon>
        <taxon>Cladophialophora</taxon>
    </lineage>
</organism>
<dbReference type="OrthoDB" id="413993at2759"/>
<dbReference type="VEuPathDB" id="FungiDB:PV07_10365"/>
<name>A0A0D2BZY2_9EURO</name>
<feature type="region of interest" description="Disordered" evidence="1">
    <location>
        <begin position="243"/>
        <end position="277"/>
    </location>
</feature>
<dbReference type="HOGENOM" id="CLU_031506_3_0_1"/>
<dbReference type="SUPFAM" id="SSF51556">
    <property type="entry name" value="Metallo-dependent hydrolases"/>
    <property type="match status" value="1"/>
</dbReference>
<dbReference type="EMBL" id="KN847045">
    <property type="protein sequence ID" value="KIW24663.1"/>
    <property type="molecule type" value="Genomic_DNA"/>
</dbReference>
<dbReference type="GO" id="GO:0016788">
    <property type="term" value="F:hydrolase activity, acting on ester bonds"/>
    <property type="evidence" value="ECO:0007669"/>
    <property type="project" value="InterPro"/>
</dbReference>
<gene>
    <name evidence="2" type="ORF">PV07_10365</name>
</gene>
<dbReference type="RefSeq" id="XP_016244879.1">
    <property type="nucleotide sequence ID" value="XM_016397688.1"/>
</dbReference>
<dbReference type="InterPro" id="IPR053044">
    <property type="entry name" value="Metallo-hydrolase/TatD-type"/>
</dbReference>
<dbReference type="GeneID" id="27349559"/>
<evidence type="ECO:0008006" key="4">
    <source>
        <dbReference type="Google" id="ProtNLM"/>
    </source>
</evidence>
<dbReference type="Gene3D" id="3.20.20.140">
    <property type="entry name" value="Metal-dependent hydrolases"/>
    <property type="match status" value="1"/>
</dbReference>
<dbReference type="InterPro" id="IPR001130">
    <property type="entry name" value="TatD-like"/>
</dbReference>
<evidence type="ECO:0000256" key="1">
    <source>
        <dbReference type="SAM" id="MobiDB-lite"/>
    </source>
</evidence>
<evidence type="ECO:0000313" key="3">
    <source>
        <dbReference type="Proteomes" id="UP000054466"/>
    </source>
</evidence>
<reference evidence="2 3" key="1">
    <citation type="submission" date="2015-01" db="EMBL/GenBank/DDBJ databases">
        <title>The Genome Sequence of Cladophialophora immunda CBS83496.</title>
        <authorList>
            <consortium name="The Broad Institute Genomics Platform"/>
            <person name="Cuomo C."/>
            <person name="de Hoog S."/>
            <person name="Gorbushina A."/>
            <person name="Stielow B."/>
            <person name="Teixiera M."/>
            <person name="Abouelleil A."/>
            <person name="Chapman S.B."/>
            <person name="Priest M."/>
            <person name="Young S.K."/>
            <person name="Wortman J."/>
            <person name="Nusbaum C."/>
            <person name="Birren B."/>
        </authorList>
    </citation>
    <scope>NUCLEOTIDE SEQUENCE [LARGE SCALE GENOMIC DNA]</scope>
    <source>
        <strain evidence="2 3">CBS 83496</strain>
    </source>
</reference>
<feature type="region of interest" description="Disordered" evidence="1">
    <location>
        <begin position="161"/>
        <end position="194"/>
    </location>
</feature>
<dbReference type="PANTHER" id="PTHR47345:SF1">
    <property type="entry name" value="CUT9-INTERACTING PROTEIN SCN1"/>
    <property type="match status" value="1"/>
</dbReference>